<evidence type="ECO:0000313" key="3">
    <source>
        <dbReference type="EMBL" id="MDO1534958.1"/>
    </source>
</evidence>
<dbReference type="InterPro" id="IPR006442">
    <property type="entry name" value="Antitoxin_Phd/YefM"/>
</dbReference>
<dbReference type="RefSeq" id="WP_286531875.1">
    <property type="nucleotide sequence ID" value="NZ_JAUJZH010000016.1"/>
</dbReference>
<dbReference type="NCBIfam" id="TIGR01552">
    <property type="entry name" value="phd_fam"/>
    <property type="match status" value="1"/>
</dbReference>
<dbReference type="PANTHER" id="PTHR33713">
    <property type="entry name" value="ANTITOXIN YAFN-RELATED"/>
    <property type="match status" value="1"/>
</dbReference>
<comment type="similarity">
    <text evidence="1 2">Belongs to the phD/YefM antitoxin family.</text>
</comment>
<evidence type="ECO:0000313" key="4">
    <source>
        <dbReference type="Proteomes" id="UP001169027"/>
    </source>
</evidence>
<dbReference type="SUPFAM" id="SSF143120">
    <property type="entry name" value="YefM-like"/>
    <property type="match status" value="1"/>
</dbReference>
<dbReference type="PANTHER" id="PTHR33713:SF10">
    <property type="entry name" value="ANTITOXIN YAFN"/>
    <property type="match status" value="1"/>
</dbReference>
<dbReference type="InterPro" id="IPR036165">
    <property type="entry name" value="YefM-like_sf"/>
</dbReference>
<dbReference type="Pfam" id="PF02604">
    <property type="entry name" value="PhdYeFM_antitox"/>
    <property type="match status" value="1"/>
</dbReference>
<keyword evidence="4" id="KW-1185">Reference proteome</keyword>
<proteinExistence type="inferred from homology"/>
<dbReference type="InterPro" id="IPR051405">
    <property type="entry name" value="phD/YefM_antitoxin"/>
</dbReference>
<protein>
    <recommendedName>
        <fullName evidence="2">Antitoxin</fullName>
    </recommendedName>
</protein>
<comment type="function">
    <text evidence="2">Antitoxin component of a type II toxin-antitoxin (TA) system.</text>
</comment>
<dbReference type="Proteomes" id="UP001169027">
    <property type="component" value="Unassembled WGS sequence"/>
</dbReference>
<evidence type="ECO:0000256" key="1">
    <source>
        <dbReference type="ARBA" id="ARBA00009981"/>
    </source>
</evidence>
<sequence>MMQVSSVEAQNRFGQLLDKAQREPIIITRHGRPAAYLISPQDMEALQRAQAALREVPSKPEWAAVCAEAWNRVDEELGSFADEHSTL</sequence>
<comment type="caution">
    <text evidence="3">The sequence shown here is derived from an EMBL/GenBank/DDBJ whole genome shotgun (WGS) entry which is preliminary data.</text>
</comment>
<evidence type="ECO:0000256" key="2">
    <source>
        <dbReference type="RuleBase" id="RU362080"/>
    </source>
</evidence>
<accession>A0ABT8S7R6</accession>
<gene>
    <name evidence="3" type="ORF">Q2T77_21930</name>
</gene>
<dbReference type="Gene3D" id="3.40.1620.10">
    <property type="entry name" value="YefM-like domain"/>
    <property type="match status" value="1"/>
</dbReference>
<organism evidence="3 4">
    <name type="scientific">Variovorax ginsengisoli</name>
    <dbReference type="NCBI Taxonomy" id="363844"/>
    <lineage>
        <taxon>Bacteria</taxon>
        <taxon>Pseudomonadati</taxon>
        <taxon>Pseudomonadota</taxon>
        <taxon>Betaproteobacteria</taxon>
        <taxon>Burkholderiales</taxon>
        <taxon>Comamonadaceae</taxon>
        <taxon>Variovorax</taxon>
    </lineage>
</organism>
<dbReference type="EMBL" id="JAUKVY010000016">
    <property type="protein sequence ID" value="MDO1534958.1"/>
    <property type="molecule type" value="Genomic_DNA"/>
</dbReference>
<name>A0ABT8S7R6_9BURK</name>
<reference evidence="3" key="1">
    <citation type="submission" date="2023-06" db="EMBL/GenBank/DDBJ databases">
        <authorList>
            <person name="Jiang Y."/>
            <person name="Liu Q."/>
        </authorList>
    </citation>
    <scope>NUCLEOTIDE SEQUENCE</scope>
    <source>
        <strain evidence="3">CGMCC 1.12090</strain>
    </source>
</reference>